<organism evidence="2 3">
    <name type="scientific">Candidatus Taylorbacteria bacterium RIFCSPLOWO2_01_FULL_45_15b</name>
    <dbReference type="NCBI Taxonomy" id="1802319"/>
    <lineage>
        <taxon>Bacteria</taxon>
        <taxon>Candidatus Tayloriibacteriota</taxon>
    </lineage>
</organism>
<dbReference type="Proteomes" id="UP000176221">
    <property type="component" value="Unassembled WGS sequence"/>
</dbReference>
<feature type="domain" description="NadR/Ttd14 AAA" evidence="1">
    <location>
        <begin position="4"/>
        <end position="184"/>
    </location>
</feature>
<dbReference type="Pfam" id="PF13521">
    <property type="entry name" value="AAA_28"/>
    <property type="match status" value="1"/>
</dbReference>
<reference evidence="2 3" key="1">
    <citation type="journal article" date="2016" name="Nat. Commun.">
        <title>Thousands of microbial genomes shed light on interconnected biogeochemical processes in an aquifer system.</title>
        <authorList>
            <person name="Anantharaman K."/>
            <person name="Brown C.T."/>
            <person name="Hug L.A."/>
            <person name="Sharon I."/>
            <person name="Castelle C.J."/>
            <person name="Probst A.J."/>
            <person name="Thomas B.C."/>
            <person name="Singh A."/>
            <person name="Wilkins M.J."/>
            <person name="Karaoz U."/>
            <person name="Brodie E.L."/>
            <person name="Williams K.H."/>
            <person name="Hubbard S.S."/>
            <person name="Banfield J.F."/>
        </authorList>
    </citation>
    <scope>NUCLEOTIDE SEQUENCE [LARGE SCALE GENOMIC DNA]</scope>
</reference>
<proteinExistence type="predicted"/>
<dbReference type="PANTHER" id="PTHR34932:SF1">
    <property type="entry name" value="TRPL TRANSLOCATION DEFECT PROTEIN 14"/>
    <property type="match status" value="1"/>
</dbReference>
<dbReference type="GO" id="GO:0070300">
    <property type="term" value="F:phosphatidic acid binding"/>
    <property type="evidence" value="ECO:0007669"/>
    <property type="project" value="TreeGrafter"/>
</dbReference>
<name>A0A1G2NEL7_9BACT</name>
<protein>
    <recommendedName>
        <fullName evidence="1">NadR/Ttd14 AAA domain-containing protein</fullName>
    </recommendedName>
</protein>
<dbReference type="AlphaFoldDB" id="A0A1G2NEL7"/>
<dbReference type="PANTHER" id="PTHR34932">
    <property type="entry name" value="TRPL TRANSLOCATION DEFECT PROTEIN 14"/>
    <property type="match status" value="1"/>
</dbReference>
<accession>A0A1G2NEL7</accession>
<evidence type="ECO:0000259" key="1">
    <source>
        <dbReference type="Pfam" id="PF13521"/>
    </source>
</evidence>
<comment type="caution">
    <text evidence="2">The sequence shown here is derived from an EMBL/GenBank/DDBJ whole genome shotgun (WGS) entry which is preliminary data.</text>
</comment>
<dbReference type="GO" id="GO:0035091">
    <property type="term" value="F:phosphatidylinositol binding"/>
    <property type="evidence" value="ECO:0007669"/>
    <property type="project" value="TreeGrafter"/>
</dbReference>
<dbReference type="SUPFAM" id="SSF52540">
    <property type="entry name" value="P-loop containing nucleoside triphosphate hydrolases"/>
    <property type="match status" value="1"/>
</dbReference>
<evidence type="ECO:0000313" key="2">
    <source>
        <dbReference type="EMBL" id="OHA34528.1"/>
    </source>
</evidence>
<dbReference type="GO" id="GO:0005525">
    <property type="term" value="F:GTP binding"/>
    <property type="evidence" value="ECO:0007669"/>
    <property type="project" value="TreeGrafter"/>
</dbReference>
<dbReference type="InterPro" id="IPR027417">
    <property type="entry name" value="P-loop_NTPase"/>
</dbReference>
<dbReference type="Gene3D" id="2.40.320.10">
    <property type="entry name" value="Hypothetical Protein Pfu-838710-001"/>
    <property type="match status" value="1"/>
</dbReference>
<dbReference type="EMBL" id="MHRX01000010">
    <property type="protein sequence ID" value="OHA34528.1"/>
    <property type="molecule type" value="Genomic_DNA"/>
</dbReference>
<gene>
    <name evidence="2" type="ORF">A2928_04360</name>
</gene>
<sequence>MWVFAITGGPCSGKTSGLAYLEEKLTARGYKVLIVPESATKLISGGILPWEMATSQFQRGILVDTLAVEQVFFEAARYYRNHGKKVIVLCDRGTKDGEAYMGKDPYARLLKSFDYSENELCDQRYHAVFHLRTAAIGAEKFFTLENNKARKETLEEARALDERTLEAWQRHPHPRVIDNSTDFAGKMHRLFAEISAVLGDPVPLEIEDKFLILKIRPEDIIVPFHTAHIIQNYLVSPQKGDEYRVRARSDGEGTTYFYTVKTEIEPGVRAEKERLVDSREYHSLLSLRDPECVEIRKKRISFFWRDQYYEVDLFESPDPTLTLMEAERTDRNSSLQTPPFIPVIRNVTGSKEYSNKEIARKK</sequence>
<dbReference type="SUPFAM" id="SSF55154">
    <property type="entry name" value="CYTH-like phosphatases"/>
    <property type="match status" value="1"/>
</dbReference>
<evidence type="ECO:0000313" key="3">
    <source>
        <dbReference type="Proteomes" id="UP000176221"/>
    </source>
</evidence>
<dbReference type="InterPro" id="IPR033469">
    <property type="entry name" value="CYTH-like_dom_sf"/>
</dbReference>
<dbReference type="InterPro" id="IPR053227">
    <property type="entry name" value="TRPL-trafficking_regulator"/>
</dbReference>
<dbReference type="Gene3D" id="3.40.50.300">
    <property type="entry name" value="P-loop containing nucleotide triphosphate hydrolases"/>
    <property type="match status" value="1"/>
</dbReference>
<dbReference type="InterPro" id="IPR038727">
    <property type="entry name" value="NadR/Ttd14_AAA_dom"/>
</dbReference>